<keyword evidence="4 5" id="KW-0472">Membrane</keyword>
<dbReference type="EMBL" id="LXIE01000050">
    <property type="protein sequence ID" value="OAD90052.1"/>
    <property type="molecule type" value="Genomic_DNA"/>
</dbReference>
<dbReference type="InterPro" id="IPR035952">
    <property type="entry name" value="Rhomboid-like_sf"/>
</dbReference>
<evidence type="ECO:0000256" key="2">
    <source>
        <dbReference type="ARBA" id="ARBA00022692"/>
    </source>
</evidence>
<dbReference type="InterPro" id="IPR050925">
    <property type="entry name" value="Rhomboid_protease_S54"/>
</dbReference>
<keyword evidence="7" id="KW-0645">Protease</keyword>
<feature type="transmembrane region" description="Helical" evidence="5">
    <location>
        <begin position="90"/>
        <end position="106"/>
    </location>
</feature>
<evidence type="ECO:0000256" key="5">
    <source>
        <dbReference type="SAM" id="Phobius"/>
    </source>
</evidence>
<keyword evidence="7" id="KW-0378">Hydrolase</keyword>
<feature type="domain" description="Peptidase S54 rhomboid" evidence="6">
    <location>
        <begin position="51"/>
        <end position="181"/>
    </location>
</feature>
<feature type="transmembrane region" description="Helical" evidence="5">
    <location>
        <begin position="162"/>
        <end position="181"/>
    </location>
</feature>
<comment type="caution">
    <text evidence="7">The sequence shown here is derived from an EMBL/GenBank/DDBJ whole genome shotgun (WGS) entry which is preliminary data.</text>
</comment>
<protein>
    <submittedName>
        <fullName evidence="7">Rhomboid family intramembrane serine protease</fullName>
    </submittedName>
</protein>
<sequence length="250" mass="29374">MSNQLKFSNSIIYYPLLFVMVLWIIFWVETVFGFNFNSYGIYPRRVEGLRGIIFSPFIHGSLEHLFNNSVPLFVLTAALFYFYRNIRWRILIFGLLLTGLATWCIGRASLHIGASGVVYMLVAFLFFRGIFSKKFQLTALALVVVFLYGGMLWYVFPINSSISWEGHLSGFFVGIFLAFFFKENHIENKKYEWEKEDYNPENDPFLRQFDEKGNFIELPKELPIEEEIERKPRGIRIIYSLKKTPDTKSE</sequence>
<dbReference type="Gene3D" id="1.20.1540.10">
    <property type="entry name" value="Rhomboid-like"/>
    <property type="match status" value="1"/>
</dbReference>
<dbReference type="SUPFAM" id="SSF144091">
    <property type="entry name" value="Rhomboid-like"/>
    <property type="match status" value="1"/>
</dbReference>
<dbReference type="GO" id="GO:0006508">
    <property type="term" value="P:proteolysis"/>
    <property type="evidence" value="ECO:0007669"/>
    <property type="project" value="UniProtKB-KW"/>
</dbReference>
<feature type="transmembrane region" description="Helical" evidence="5">
    <location>
        <begin position="12"/>
        <end position="34"/>
    </location>
</feature>
<feature type="transmembrane region" description="Helical" evidence="5">
    <location>
        <begin position="65"/>
        <end position="83"/>
    </location>
</feature>
<evidence type="ECO:0000256" key="1">
    <source>
        <dbReference type="ARBA" id="ARBA00004141"/>
    </source>
</evidence>
<dbReference type="Pfam" id="PF01694">
    <property type="entry name" value="Rhomboid"/>
    <property type="match status" value="1"/>
</dbReference>
<gene>
    <name evidence="7" type="ORF">A7A78_07490</name>
</gene>
<dbReference type="RefSeq" id="WP_068763083.1">
    <property type="nucleotide sequence ID" value="NZ_LXIE01000050.1"/>
</dbReference>
<organism evidence="7 8">
    <name type="scientific">Aequorivita soesokkakensis</name>
    <dbReference type="NCBI Taxonomy" id="1385699"/>
    <lineage>
        <taxon>Bacteria</taxon>
        <taxon>Pseudomonadati</taxon>
        <taxon>Bacteroidota</taxon>
        <taxon>Flavobacteriia</taxon>
        <taxon>Flavobacteriales</taxon>
        <taxon>Flavobacteriaceae</taxon>
        <taxon>Aequorivita</taxon>
    </lineage>
</organism>
<feature type="transmembrane region" description="Helical" evidence="5">
    <location>
        <begin position="112"/>
        <end position="130"/>
    </location>
</feature>
<evidence type="ECO:0000313" key="8">
    <source>
        <dbReference type="Proteomes" id="UP000077552"/>
    </source>
</evidence>
<dbReference type="GO" id="GO:0004252">
    <property type="term" value="F:serine-type endopeptidase activity"/>
    <property type="evidence" value="ECO:0007669"/>
    <property type="project" value="InterPro"/>
</dbReference>
<keyword evidence="8" id="KW-1185">Reference proteome</keyword>
<dbReference type="AlphaFoldDB" id="A0A1A9LBK1"/>
<evidence type="ECO:0000256" key="4">
    <source>
        <dbReference type="ARBA" id="ARBA00023136"/>
    </source>
</evidence>
<keyword evidence="3 5" id="KW-1133">Transmembrane helix</keyword>
<evidence type="ECO:0000256" key="3">
    <source>
        <dbReference type="ARBA" id="ARBA00022989"/>
    </source>
</evidence>
<dbReference type="PANTHER" id="PTHR43731:SF9">
    <property type="entry name" value="SLR1461 PROTEIN"/>
    <property type="match status" value="1"/>
</dbReference>
<evidence type="ECO:0000313" key="7">
    <source>
        <dbReference type="EMBL" id="OAD90052.1"/>
    </source>
</evidence>
<dbReference type="Proteomes" id="UP000077552">
    <property type="component" value="Unassembled WGS sequence"/>
</dbReference>
<keyword evidence="2 5" id="KW-0812">Transmembrane</keyword>
<dbReference type="STRING" id="1385699.A7A78_07490"/>
<evidence type="ECO:0000259" key="6">
    <source>
        <dbReference type="Pfam" id="PF01694"/>
    </source>
</evidence>
<dbReference type="OrthoDB" id="465874at2"/>
<reference evidence="7 8" key="1">
    <citation type="submission" date="2016-05" db="EMBL/GenBank/DDBJ databases">
        <title>Genome sequencing of Vitellibacter soesokkakensis RSSK-12.</title>
        <authorList>
            <person name="Thevarajoo S."/>
            <person name="Selvaratnam C."/>
            <person name="Goh K.M."/>
            <person name="Chan K.-G."/>
            <person name="Chong C.S."/>
        </authorList>
    </citation>
    <scope>NUCLEOTIDE SEQUENCE [LARGE SCALE GENOMIC DNA]</scope>
    <source>
        <strain evidence="7 8">RSSK-12</strain>
    </source>
</reference>
<feature type="transmembrane region" description="Helical" evidence="5">
    <location>
        <begin position="137"/>
        <end position="156"/>
    </location>
</feature>
<name>A0A1A9LBK1_9FLAO</name>
<comment type="subcellular location">
    <subcellularLocation>
        <location evidence="1">Membrane</location>
        <topology evidence="1">Multi-pass membrane protein</topology>
    </subcellularLocation>
</comment>
<dbReference type="GO" id="GO:0016020">
    <property type="term" value="C:membrane"/>
    <property type="evidence" value="ECO:0007669"/>
    <property type="project" value="UniProtKB-SubCell"/>
</dbReference>
<dbReference type="PANTHER" id="PTHR43731">
    <property type="entry name" value="RHOMBOID PROTEASE"/>
    <property type="match status" value="1"/>
</dbReference>
<accession>A0A1A9LBK1</accession>
<proteinExistence type="predicted"/>
<dbReference type="InterPro" id="IPR022764">
    <property type="entry name" value="Peptidase_S54_rhomboid_dom"/>
</dbReference>